<feature type="chain" id="PRO_5012337330" description="Lipoprotein" evidence="1">
    <location>
        <begin position="24"/>
        <end position="135"/>
    </location>
</feature>
<evidence type="ECO:0008006" key="4">
    <source>
        <dbReference type="Google" id="ProtNLM"/>
    </source>
</evidence>
<gene>
    <name evidence="2" type="ORF">CRM76_16740</name>
</gene>
<evidence type="ECO:0000256" key="1">
    <source>
        <dbReference type="SAM" id="SignalP"/>
    </source>
</evidence>
<dbReference type="GO" id="GO:0016020">
    <property type="term" value="C:membrane"/>
    <property type="evidence" value="ECO:0007669"/>
    <property type="project" value="InterPro"/>
</dbReference>
<evidence type="ECO:0000313" key="2">
    <source>
        <dbReference type="EMBL" id="PEH73455.1"/>
    </source>
</evidence>
<protein>
    <recommendedName>
        <fullName evidence="4">Lipoprotein</fullName>
    </recommendedName>
</protein>
<dbReference type="Proteomes" id="UP000219788">
    <property type="component" value="Unassembled WGS sequence"/>
</dbReference>
<feature type="signal peptide" evidence="1">
    <location>
        <begin position="1"/>
        <end position="23"/>
    </location>
</feature>
<sequence>MALAMRTLLFFSFMLIVSGCVQKTPEPSTTNCLPSNTVTVHYYHNTKPNMNQSEYIGQIKNIISSKMYGVSAYKGQRCRLRLNARNKIATVERGDLTLCMALLYTISSAAFPTVPDGIQEKDSNELKNIPIDVNL</sequence>
<dbReference type="Gene3D" id="3.30.1150.10">
    <property type="match status" value="1"/>
</dbReference>
<dbReference type="GO" id="GO:0043213">
    <property type="term" value="P:bacteriocin transport"/>
    <property type="evidence" value="ECO:0007669"/>
    <property type="project" value="InterPro"/>
</dbReference>
<dbReference type="EMBL" id="PDDV01000013">
    <property type="protein sequence ID" value="PEH73455.1"/>
    <property type="molecule type" value="Genomic_DNA"/>
</dbReference>
<proteinExistence type="predicted"/>
<evidence type="ECO:0000313" key="3">
    <source>
        <dbReference type="Proteomes" id="UP000219788"/>
    </source>
</evidence>
<reference evidence="3" key="1">
    <citation type="submission" date="2017-09" db="EMBL/GenBank/DDBJ databases">
        <title>FDA dAtabase for Regulatory Grade micrObial Sequences (FDA-ARGOS): Supporting development and validation of Infectious Disease Dx tests.</title>
        <authorList>
            <person name="Goldberg B."/>
            <person name="Campos J."/>
            <person name="Tallon L."/>
            <person name="Sadzewicz L."/>
            <person name="Ott S."/>
            <person name="Zhao X."/>
            <person name="Nagaraj S."/>
            <person name="Vavikolanu K."/>
            <person name="Aluvathingal J."/>
            <person name="Nadendla S."/>
            <person name="Geyer C."/>
            <person name="Sichtig H."/>
        </authorList>
    </citation>
    <scope>NUCLEOTIDE SEQUENCE [LARGE SCALE GENOMIC DNA]</scope>
    <source>
        <strain evidence="3">FDAARGOS_370</strain>
    </source>
</reference>
<dbReference type="AlphaFoldDB" id="A0A2A7U525"/>
<dbReference type="Pfam" id="PF06519">
    <property type="entry name" value="TolA"/>
    <property type="match status" value="1"/>
</dbReference>
<name>A0A2A7U525_EDWTA</name>
<dbReference type="PROSITE" id="PS51257">
    <property type="entry name" value="PROKAR_LIPOPROTEIN"/>
    <property type="match status" value="1"/>
</dbReference>
<comment type="caution">
    <text evidence="2">The sequence shown here is derived from an EMBL/GenBank/DDBJ whole genome shotgun (WGS) entry which is preliminary data.</text>
</comment>
<dbReference type="InterPro" id="IPR014161">
    <property type="entry name" value="Tol-Pal_TolA"/>
</dbReference>
<accession>A0A2A7U525</accession>
<dbReference type="OrthoDB" id="7068768at2"/>
<dbReference type="GO" id="GO:0019534">
    <property type="term" value="F:toxin transmembrane transporter activity"/>
    <property type="evidence" value="ECO:0007669"/>
    <property type="project" value="InterPro"/>
</dbReference>
<keyword evidence="1" id="KW-0732">Signal</keyword>
<organism evidence="2 3">
    <name type="scientific">Edwardsiella tarda</name>
    <dbReference type="NCBI Taxonomy" id="636"/>
    <lineage>
        <taxon>Bacteria</taxon>
        <taxon>Pseudomonadati</taxon>
        <taxon>Pseudomonadota</taxon>
        <taxon>Gammaproteobacteria</taxon>
        <taxon>Enterobacterales</taxon>
        <taxon>Hafniaceae</taxon>
        <taxon>Edwardsiella</taxon>
    </lineage>
</organism>